<evidence type="ECO:0000256" key="5">
    <source>
        <dbReference type="ARBA" id="ARBA00022840"/>
    </source>
</evidence>
<dbReference type="InterPro" id="IPR005482">
    <property type="entry name" value="Biotin_COase_C"/>
</dbReference>
<dbReference type="PANTHER" id="PTHR48095">
    <property type="entry name" value="PYRUVATE CARBOXYLASE SUBUNIT A"/>
    <property type="match status" value="1"/>
</dbReference>
<evidence type="ECO:0000256" key="8">
    <source>
        <dbReference type="PROSITE-ProRule" id="PRU00409"/>
    </source>
</evidence>
<dbReference type="Gene3D" id="3.30.470.20">
    <property type="entry name" value="ATP-grasp fold, B domain"/>
    <property type="match status" value="1"/>
</dbReference>
<dbReference type="PROSITE" id="PS50979">
    <property type="entry name" value="BC"/>
    <property type="match status" value="1"/>
</dbReference>
<evidence type="ECO:0000256" key="7">
    <source>
        <dbReference type="ARBA" id="ARBA00048600"/>
    </source>
</evidence>
<evidence type="ECO:0000259" key="9">
    <source>
        <dbReference type="PROSITE" id="PS50975"/>
    </source>
</evidence>
<evidence type="ECO:0000313" key="12">
    <source>
        <dbReference type="Proteomes" id="UP000660680"/>
    </source>
</evidence>
<dbReference type="InterPro" id="IPR011054">
    <property type="entry name" value="Rudment_hybrid_motif"/>
</dbReference>
<dbReference type="SUPFAM" id="SSF52440">
    <property type="entry name" value="PreATP-grasp domain"/>
    <property type="match status" value="1"/>
</dbReference>
<accession>A0A918G9D4</accession>
<dbReference type="InterPro" id="IPR005481">
    <property type="entry name" value="BC-like_N"/>
</dbReference>
<dbReference type="InterPro" id="IPR011764">
    <property type="entry name" value="Biotin_carboxylation_dom"/>
</dbReference>
<proteinExistence type="predicted"/>
<dbReference type="GO" id="GO:0046872">
    <property type="term" value="F:metal ion binding"/>
    <property type="evidence" value="ECO:0007669"/>
    <property type="project" value="InterPro"/>
</dbReference>
<evidence type="ECO:0000256" key="1">
    <source>
        <dbReference type="ARBA" id="ARBA00003761"/>
    </source>
</evidence>
<dbReference type="AlphaFoldDB" id="A0A918G9D4"/>
<dbReference type="InterPro" id="IPR016185">
    <property type="entry name" value="PreATP-grasp_dom_sf"/>
</dbReference>
<dbReference type="InterPro" id="IPR011761">
    <property type="entry name" value="ATP-grasp"/>
</dbReference>
<dbReference type="GO" id="GO:0004075">
    <property type="term" value="F:biotin carboxylase activity"/>
    <property type="evidence" value="ECO:0007669"/>
    <property type="project" value="UniProtKB-EC"/>
</dbReference>
<evidence type="ECO:0000256" key="2">
    <source>
        <dbReference type="ARBA" id="ARBA00013263"/>
    </source>
</evidence>
<sequence length="456" mass="48837">MVDKILVCNRGEIAVRVIRACRELGIPSVIAYSAADRDSRAVALADEAVCVGPGPSPRSYLNVPALIHAAEKTGADAVHPGYGFLSEDAQFASVCQDLGITFIGPPPDVITAMGDKTNARRAMAAAGLPLPSGSEEPLSGATEALERAAAVGYPVILKAAAGGGGKGMQVVHRADDLPAALAEVQQTARTIFLDDRVYLERFVTGARHVEVQVLGDNHGTIVHLGERDCSIQRRQQKLVEESPSTVLSESMRAEICAAAVTGAAAAGYRSAGTVEFLVAGDEFYFMEMNSRIQVEHPVTEVRSGIDLVAWMIRVASGERLAFTQDDIALSGHAIECRINSEDAARDWAGSFGRLERFVPPAGPGVRVDTHGFPGYKIPPYYDSLLAKVIVHADSREEALARMDRALAEFDCAGVSTTIGFHRELMSHATFRAGTHRLDFVDRFLTESGTLREAPVE</sequence>
<protein>
    <recommendedName>
        <fullName evidence="2">biotin carboxylase</fullName>
        <ecNumber evidence="2">6.3.4.14</ecNumber>
    </recommendedName>
</protein>
<dbReference type="Pfam" id="PF00289">
    <property type="entry name" value="Biotin_carb_N"/>
    <property type="match status" value="1"/>
</dbReference>
<organism evidence="11 12">
    <name type="scientific">Actinokineospora fastidiosa</name>
    <dbReference type="NCBI Taxonomy" id="1816"/>
    <lineage>
        <taxon>Bacteria</taxon>
        <taxon>Bacillati</taxon>
        <taxon>Actinomycetota</taxon>
        <taxon>Actinomycetes</taxon>
        <taxon>Pseudonocardiales</taxon>
        <taxon>Pseudonocardiaceae</taxon>
        <taxon>Actinokineospora</taxon>
    </lineage>
</organism>
<evidence type="ECO:0000259" key="10">
    <source>
        <dbReference type="PROSITE" id="PS50979"/>
    </source>
</evidence>
<dbReference type="SMART" id="SM00878">
    <property type="entry name" value="Biotin_carb_C"/>
    <property type="match status" value="1"/>
</dbReference>
<name>A0A918G9D4_9PSEU</name>
<dbReference type="NCBIfam" id="NF006367">
    <property type="entry name" value="PRK08591.1"/>
    <property type="match status" value="1"/>
</dbReference>
<evidence type="ECO:0000256" key="6">
    <source>
        <dbReference type="ARBA" id="ARBA00023267"/>
    </source>
</evidence>
<dbReference type="Pfam" id="PF02785">
    <property type="entry name" value="Biotin_carb_C"/>
    <property type="match status" value="1"/>
</dbReference>
<dbReference type="SUPFAM" id="SSF56059">
    <property type="entry name" value="Glutathione synthetase ATP-binding domain-like"/>
    <property type="match status" value="1"/>
</dbReference>
<keyword evidence="3" id="KW-0436">Ligase</keyword>
<evidence type="ECO:0000256" key="4">
    <source>
        <dbReference type="ARBA" id="ARBA00022741"/>
    </source>
</evidence>
<dbReference type="PANTHER" id="PTHR48095:SF2">
    <property type="entry name" value="BIOTIN CARBOXYLASE, CHLOROPLASTIC"/>
    <property type="match status" value="1"/>
</dbReference>
<evidence type="ECO:0000256" key="3">
    <source>
        <dbReference type="ARBA" id="ARBA00022598"/>
    </source>
</evidence>
<dbReference type="InterPro" id="IPR051602">
    <property type="entry name" value="ACC_Biotin_Carboxylase"/>
</dbReference>
<evidence type="ECO:0000313" key="11">
    <source>
        <dbReference type="EMBL" id="GGS24348.1"/>
    </source>
</evidence>
<dbReference type="EMBL" id="BMRB01000001">
    <property type="protein sequence ID" value="GGS24348.1"/>
    <property type="molecule type" value="Genomic_DNA"/>
</dbReference>
<keyword evidence="4 8" id="KW-0547">Nucleotide-binding</keyword>
<feature type="domain" description="ATP-grasp" evidence="9">
    <location>
        <begin position="120"/>
        <end position="316"/>
    </location>
</feature>
<keyword evidence="5 8" id="KW-0067">ATP-binding</keyword>
<reference evidence="11" key="2">
    <citation type="submission" date="2020-09" db="EMBL/GenBank/DDBJ databases">
        <authorList>
            <person name="Sun Q."/>
            <person name="Ohkuma M."/>
        </authorList>
    </citation>
    <scope>NUCLEOTIDE SEQUENCE</scope>
    <source>
        <strain evidence="11">JCM 3276</strain>
    </source>
</reference>
<dbReference type="FunFam" id="3.30.1490.20:FF:000003">
    <property type="entry name" value="acetyl-CoA carboxylase isoform X1"/>
    <property type="match status" value="1"/>
</dbReference>
<keyword evidence="6" id="KW-0092">Biotin</keyword>
<gene>
    <name evidence="11" type="ORF">GCM10010171_16880</name>
</gene>
<dbReference type="GO" id="GO:0005524">
    <property type="term" value="F:ATP binding"/>
    <property type="evidence" value="ECO:0007669"/>
    <property type="project" value="UniProtKB-UniRule"/>
</dbReference>
<feature type="domain" description="Biotin carboxylation" evidence="10">
    <location>
        <begin position="1"/>
        <end position="445"/>
    </location>
</feature>
<comment type="function">
    <text evidence="1">This protein is a component of the acetyl coenzyme A carboxylase complex; first, biotin carboxylase catalyzes the carboxylation of the carrier protein and then the transcarboxylase transfers the carboxyl group to form malonyl-CoA.</text>
</comment>
<comment type="catalytic activity">
    <reaction evidence="7">
        <text>N(6)-biotinyl-L-lysyl-[protein] + hydrogencarbonate + ATP = N(6)-carboxybiotinyl-L-lysyl-[protein] + ADP + phosphate + H(+)</text>
        <dbReference type="Rhea" id="RHEA:13501"/>
        <dbReference type="Rhea" id="RHEA-COMP:10505"/>
        <dbReference type="Rhea" id="RHEA-COMP:10506"/>
        <dbReference type="ChEBI" id="CHEBI:15378"/>
        <dbReference type="ChEBI" id="CHEBI:17544"/>
        <dbReference type="ChEBI" id="CHEBI:30616"/>
        <dbReference type="ChEBI" id="CHEBI:43474"/>
        <dbReference type="ChEBI" id="CHEBI:83144"/>
        <dbReference type="ChEBI" id="CHEBI:83145"/>
        <dbReference type="ChEBI" id="CHEBI:456216"/>
        <dbReference type="EC" id="6.3.4.14"/>
    </reaction>
</comment>
<comment type="caution">
    <text evidence="11">The sequence shown here is derived from an EMBL/GenBank/DDBJ whole genome shotgun (WGS) entry which is preliminary data.</text>
</comment>
<dbReference type="SUPFAM" id="SSF51246">
    <property type="entry name" value="Rudiment single hybrid motif"/>
    <property type="match status" value="1"/>
</dbReference>
<dbReference type="PROSITE" id="PS50975">
    <property type="entry name" value="ATP_GRASP"/>
    <property type="match status" value="1"/>
</dbReference>
<dbReference type="RefSeq" id="WP_189209648.1">
    <property type="nucleotide sequence ID" value="NZ_BMRB01000001.1"/>
</dbReference>
<reference evidence="11" key="1">
    <citation type="journal article" date="2014" name="Int. J. Syst. Evol. Microbiol.">
        <title>Complete genome sequence of Corynebacterium casei LMG S-19264T (=DSM 44701T), isolated from a smear-ripened cheese.</title>
        <authorList>
            <consortium name="US DOE Joint Genome Institute (JGI-PGF)"/>
            <person name="Walter F."/>
            <person name="Albersmeier A."/>
            <person name="Kalinowski J."/>
            <person name="Ruckert C."/>
        </authorList>
    </citation>
    <scope>NUCLEOTIDE SEQUENCE</scope>
    <source>
        <strain evidence="11">JCM 3276</strain>
    </source>
</reference>
<dbReference type="Pfam" id="PF02786">
    <property type="entry name" value="CPSase_L_D2"/>
    <property type="match status" value="1"/>
</dbReference>
<dbReference type="EC" id="6.3.4.14" evidence="2"/>
<dbReference type="Proteomes" id="UP000660680">
    <property type="component" value="Unassembled WGS sequence"/>
</dbReference>
<dbReference type="PROSITE" id="PS00866">
    <property type="entry name" value="CPSASE_1"/>
    <property type="match status" value="1"/>
</dbReference>
<dbReference type="InterPro" id="IPR005479">
    <property type="entry name" value="CPAse_ATP-bd"/>
</dbReference>
<dbReference type="FunFam" id="3.40.50.20:FF:000010">
    <property type="entry name" value="Propionyl-CoA carboxylase subunit alpha"/>
    <property type="match status" value="1"/>
</dbReference>
<keyword evidence="12" id="KW-1185">Reference proteome</keyword>